<sequence length="460" mass="51301">MKLTFHGGTKTVTGANYLLEESGRGKEKSKILVDCGLFQGSSFAEHFNYEPFPYDPKTIEAVLITHSHIDHIGRLPQLYKAGFRGEIFSTGPARDFSEALLIDSQHLLSKEAKEKNLAPLYDIEDVNRTMALWRTVKYRQKFKIGPPAGGFEIEFFDAGHILGSSFISVNNQGVKIVFSGDLGNIPAPLVKDTDFIDKADYVLIESAYGGRIHENLEKRKEILEDSIEETFKSGGTLMIPAFAMERTQELLFELNDLAENGRIPKIPVFIDSPLAIKLTSVYKKYSRDPDFIDADAITLLRSGDAIFDFPGLKLTLTTEQSKEINRVVGPKVIIAGAGMSQGGRILHHEYRYLSDPKSAILFIGYQARGSLGRKILDGAKTVKIFGEEISVKCRVKSIGGYSAHADQKQLLNWLKPMRLTLKKTFIVQGEEDQMISLAQKIKDELAVETAMPLMGEEYVI</sequence>
<keyword evidence="1 4" id="KW-0378">Hydrolase</keyword>
<protein>
    <submittedName>
        <fullName evidence="4">MBL fold hydrolase</fullName>
    </submittedName>
</protein>
<gene>
    <name evidence="4" type="ORF">COS61_00840</name>
</gene>
<dbReference type="GO" id="GO:0016787">
    <property type="term" value="F:hydrolase activity"/>
    <property type="evidence" value="ECO:0007669"/>
    <property type="project" value="UniProtKB-KW"/>
</dbReference>
<comment type="caution">
    <text evidence="4">The sequence shown here is derived from an EMBL/GenBank/DDBJ whole genome shotgun (WGS) entry which is preliminary data.</text>
</comment>
<feature type="domain" description="Beta-Casp" evidence="3">
    <location>
        <begin position="247"/>
        <end position="375"/>
    </location>
</feature>
<dbReference type="InterPro" id="IPR022712">
    <property type="entry name" value="Beta_Casp"/>
</dbReference>
<dbReference type="PANTHER" id="PTHR11203">
    <property type="entry name" value="CLEAVAGE AND POLYADENYLATION SPECIFICITY FACTOR FAMILY MEMBER"/>
    <property type="match status" value="1"/>
</dbReference>
<dbReference type="InterPro" id="IPR050698">
    <property type="entry name" value="MBL"/>
</dbReference>
<dbReference type="PANTHER" id="PTHR11203:SF37">
    <property type="entry name" value="INTEGRATOR COMPLEX SUBUNIT 11"/>
    <property type="match status" value="1"/>
</dbReference>
<dbReference type="GO" id="GO:0004521">
    <property type="term" value="F:RNA endonuclease activity"/>
    <property type="evidence" value="ECO:0007669"/>
    <property type="project" value="TreeGrafter"/>
</dbReference>
<evidence type="ECO:0000256" key="1">
    <source>
        <dbReference type="ARBA" id="ARBA00022801"/>
    </source>
</evidence>
<dbReference type="SMART" id="SM01027">
    <property type="entry name" value="Beta-Casp"/>
    <property type="match status" value="1"/>
</dbReference>
<dbReference type="SUPFAM" id="SSF56281">
    <property type="entry name" value="Metallo-hydrolase/oxidoreductase"/>
    <property type="match status" value="1"/>
</dbReference>
<name>A0A2M7B5Z9_9BACT</name>
<dbReference type="SMART" id="SM00849">
    <property type="entry name" value="Lactamase_B"/>
    <property type="match status" value="1"/>
</dbReference>
<dbReference type="EMBL" id="PEVJ01000021">
    <property type="protein sequence ID" value="PIU98546.1"/>
    <property type="molecule type" value="Genomic_DNA"/>
</dbReference>
<dbReference type="Gene3D" id="3.40.50.10890">
    <property type="match status" value="1"/>
</dbReference>
<proteinExistence type="predicted"/>
<evidence type="ECO:0000313" key="5">
    <source>
        <dbReference type="Proteomes" id="UP000228949"/>
    </source>
</evidence>
<feature type="domain" description="Metallo-beta-lactamase" evidence="2">
    <location>
        <begin position="13"/>
        <end position="235"/>
    </location>
</feature>
<dbReference type="CDD" id="cd16295">
    <property type="entry name" value="TTHA0252-CPSF-like_MBL-fold"/>
    <property type="match status" value="1"/>
</dbReference>
<dbReference type="Pfam" id="PF10996">
    <property type="entry name" value="Beta-Casp"/>
    <property type="match status" value="1"/>
</dbReference>
<dbReference type="InterPro" id="IPR011108">
    <property type="entry name" value="RMMBL"/>
</dbReference>
<evidence type="ECO:0000259" key="2">
    <source>
        <dbReference type="SMART" id="SM00849"/>
    </source>
</evidence>
<dbReference type="Gene3D" id="3.60.15.10">
    <property type="entry name" value="Ribonuclease Z/Hydroxyacylglutathione hydrolase-like"/>
    <property type="match status" value="1"/>
</dbReference>
<dbReference type="Pfam" id="PF07521">
    <property type="entry name" value="RMMBL"/>
    <property type="match status" value="1"/>
</dbReference>
<evidence type="ECO:0000259" key="3">
    <source>
        <dbReference type="SMART" id="SM01027"/>
    </source>
</evidence>
<dbReference type="Proteomes" id="UP000228949">
    <property type="component" value="Unassembled WGS sequence"/>
</dbReference>
<dbReference type="InterPro" id="IPR036866">
    <property type="entry name" value="RibonucZ/Hydroxyglut_hydro"/>
</dbReference>
<accession>A0A2M7B5Z9</accession>
<dbReference type="InterPro" id="IPR001279">
    <property type="entry name" value="Metallo-B-lactamas"/>
</dbReference>
<dbReference type="AlphaFoldDB" id="A0A2M7B5Z9"/>
<evidence type="ECO:0000313" key="4">
    <source>
        <dbReference type="EMBL" id="PIU98546.1"/>
    </source>
</evidence>
<reference evidence="5" key="1">
    <citation type="submission" date="2017-09" db="EMBL/GenBank/DDBJ databases">
        <title>Depth-based differentiation of microbial function through sediment-hosted aquifers and enrichment of novel symbionts in the deep terrestrial subsurface.</title>
        <authorList>
            <person name="Probst A.J."/>
            <person name="Ladd B."/>
            <person name="Jarett J.K."/>
            <person name="Geller-Mcgrath D.E."/>
            <person name="Sieber C.M.K."/>
            <person name="Emerson J.B."/>
            <person name="Anantharaman K."/>
            <person name="Thomas B.C."/>
            <person name="Malmstrom R."/>
            <person name="Stieglmeier M."/>
            <person name="Klingl A."/>
            <person name="Woyke T."/>
            <person name="Ryan C.M."/>
            <person name="Banfield J.F."/>
        </authorList>
    </citation>
    <scope>NUCLEOTIDE SEQUENCE [LARGE SCALE GENOMIC DNA]</scope>
</reference>
<dbReference type="Pfam" id="PF16661">
    <property type="entry name" value="Lactamase_B_6"/>
    <property type="match status" value="1"/>
</dbReference>
<organism evidence="4 5">
    <name type="scientific">Candidatus Wolfebacteria bacterium CG03_land_8_20_14_0_80_40_12</name>
    <dbReference type="NCBI Taxonomy" id="1975069"/>
    <lineage>
        <taxon>Bacteria</taxon>
        <taxon>Candidatus Wolfeibacteriota</taxon>
    </lineage>
</organism>